<name>A0AAW9JY30_CARML</name>
<dbReference type="Gene3D" id="1.10.3090.10">
    <property type="entry name" value="cca-adding enzyme, domain 2"/>
    <property type="match status" value="1"/>
</dbReference>
<dbReference type="SUPFAM" id="SSF81891">
    <property type="entry name" value="Poly A polymerase C-terminal region-like"/>
    <property type="match status" value="1"/>
</dbReference>
<evidence type="ECO:0000313" key="15">
    <source>
        <dbReference type="EMBL" id="MDZ5760448.1"/>
    </source>
</evidence>
<dbReference type="HAMAP" id="MF_01263">
    <property type="entry name" value="CCA_bact_type3"/>
    <property type="match status" value="1"/>
</dbReference>
<feature type="binding site" evidence="11">
    <location>
        <position position="165"/>
    </location>
    <ligand>
        <name>CTP</name>
        <dbReference type="ChEBI" id="CHEBI:37563"/>
    </ligand>
</feature>
<comment type="cofactor">
    <cofactor evidence="1 11">
        <name>Mg(2+)</name>
        <dbReference type="ChEBI" id="CHEBI:18420"/>
    </cofactor>
</comment>
<feature type="binding site" evidence="11">
    <location>
        <position position="29"/>
    </location>
    <ligand>
        <name>CTP</name>
        <dbReference type="ChEBI" id="CHEBI:37563"/>
    </ligand>
</feature>
<evidence type="ECO:0000256" key="11">
    <source>
        <dbReference type="HAMAP-Rule" id="MF_01263"/>
    </source>
</evidence>
<keyword evidence="2 11" id="KW-0808">Transferase</keyword>
<evidence type="ECO:0000256" key="3">
    <source>
        <dbReference type="ARBA" id="ARBA00022694"/>
    </source>
</evidence>
<feature type="binding site" evidence="11">
    <location>
        <position position="162"/>
    </location>
    <ligand>
        <name>CTP</name>
        <dbReference type="ChEBI" id="CHEBI:37563"/>
    </ligand>
</feature>
<feature type="binding site" evidence="11">
    <location>
        <position position="29"/>
    </location>
    <ligand>
        <name>ATP</name>
        <dbReference type="ChEBI" id="CHEBI:30616"/>
    </ligand>
</feature>
<comment type="miscellaneous">
    <text evidence="11">A single active site specifically recognizes both ATP and CTP and is responsible for their addition.</text>
</comment>
<evidence type="ECO:0000313" key="16">
    <source>
        <dbReference type="Proteomes" id="UP001290462"/>
    </source>
</evidence>
<feature type="binding site" evidence="11">
    <location>
        <position position="156"/>
    </location>
    <ligand>
        <name>CTP</name>
        <dbReference type="ChEBI" id="CHEBI:37563"/>
    </ligand>
</feature>
<dbReference type="PANTHER" id="PTHR46173:SF1">
    <property type="entry name" value="CCA TRNA NUCLEOTIDYLTRANSFERASE 1, MITOCHONDRIAL"/>
    <property type="match status" value="1"/>
</dbReference>
<reference evidence="15" key="1">
    <citation type="submission" date="2023-08" db="EMBL/GenBank/DDBJ databases">
        <title>Genomic characterization of piscicolin 126 produced by Carnobacterium maltaromaticum CM22 strain isolated from salmon (Salmo salar).</title>
        <authorList>
            <person name="Gonzalez-Gragera E."/>
            <person name="Garcia-Lopez J.D."/>
            <person name="Teso-Perez C."/>
            <person name="Gimenez-Hernandez I."/>
            <person name="Peralta-Sanchez J.M."/>
            <person name="Valdivia E."/>
            <person name="Montalban-Lopez M."/>
            <person name="Martin-Platero A.M."/>
            <person name="Banos A."/>
            <person name="Martinez-Bueno M."/>
        </authorList>
    </citation>
    <scope>NUCLEOTIDE SEQUENCE</scope>
    <source>
        <strain evidence="15">CM22</strain>
    </source>
</reference>
<evidence type="ECO:0000256" key="8">
    <source>
        <dbReference type="ARBA" id="ARBA00022840"/>
    </source>
</evidence>
<comment type="caution">
    <text evidence="15">The sequence shown here is derived from an EMBL/GenBank/DDBJ whole genome shotgun (WGS) entry which is preliminary data.</text>
</comment>
<feature type="binding site" evidence="11">
    <location>
        <position position="156"/>
    </location>
    <ligand>
        <name>ATP</name>
        <dbReference type="ChEBI" id="CHEBI:30616"/>
    </ligand>
</feature>
<evidence type="ECO:0000256" key="4">
    <source>
        <dbReference type="ARBA" id="ARBA00022695"/>
    </source>
</evidence>
<comment type="catalytic activity">
    <reaction evidence="11">
        <text>a tRNA with a 3' CCA end + 2 CTP + ATP = a tRNA with a 3' CCACCA end + 3 diphosphate</text>
        <dbReference type="Rhea" id="RHEA:76235"/>
        <dbReference type="Rhea" id="RHEA-COMP:10468"/>
        <dbReference type="Rhea" id="RHEA-COMP:18655"/>
        <dbReference type="ChEBI" id="CHEBI:30616"/>
        <dbReference type="ChEBI" id="CHEBI:33019"/>
        <dbReference type="ChEBI" id="CHEBI:37563"/>
        <dbReference type="ChEBI" id="CHEBI:83071"/>
        <dbReference type="ChEBI" id="CHEBI:195187"/>
    </reaction>
</comment>
<dbReference type="EMBL" id="JAVBVO010000005">
    <property type="protein sequence ID" value="MDZ5760448.1"/>
    <property type="molecule type" value="Genomic_DNA"/>
</dbReference>
<feature type="binding site" evidence="11">
    <location>
        <position position="159"/>
    </location>
    <ligand>
        <name>ATP</name>
        <dbReference type="ChEBI" id="CHEBI:30616"/>
    </ligand>
</feature>
<dbReference type="Pfam" id="PF01743">
    <property type="entry name" value="PolyA_pol"/>
    <property type="match status" value="1"/>
</dbReference>
<dbReference type="Gene3D" id="1.20.58.560">
    <property type="match status" value="1"/>
</dbReference>
<feature type="binding site" evidence="11">
    <location>
        <position position="165"/>
    </location>
    <ligand>
        <name>ATP</name>
        <dbReference type="ChEBI" id="CHEBI:30616"/>
    </ligand>
</feature>
<feature type="domain" description="CCA-adding enzyme C-terminal" evidence="14">
    <location>
        <begin position="248"/>
        <end position="392"/>
    </location>
</feature>
<dbReference type="InterPro" id="IPR043519">
    <property type="entry name" value="NT_sf"/>
</dbReference>
<comment type="similarity">
    <text evidence="11">Belongs to the tRNA nucleotidyltransferase/poly(A) polymerase family. Bacterial CCA-adding enzyme type 3 subfamily.</text>
</comment>
<dbReference type="InterPro" id="IPR050264">
    <property type="entry name" value="Bact_CCA-adding_enz_type3_sf"/>
</dbReference>
<evidence type="ECO:0000256" key="2">
    <source>
        <dbReference type="ARBA" id="ARBA00022679"/>
    </source>
</evidence>
<dbReference type="Pfam" id="PF12627">
    <property type="entry name" value="PolyA_pol_RNAbd"/>
    <property type="match status" value="1"/>
</dbReference>
<dbReference type="NCBIfam" id="NF009814">
    <property type="entry name" value="PRK13299.1"/>
    <property type="match status" value="1"/>
</dbReference>
<evidence type="ECO:0000256" key="6">
    <source>
        <dbReference type="ARBA" id="ARBA00022741"/>
    </source>
</evidence>
<evidence type="ECO:0000256" key="9">
    <source>
        <dbReference type="ARBA" id="ARBA00022842"/>
    </source>
</evidence>
<keyword evidence="7 11" id="KW-0692">RNA repair</keyword>
<evidence type="ECO:0000256" key="7">
    <source>
        <dbReference type="ARBA" id="ARBA00022800"/>
    </source>
</evidence>
<dbReference type="GO" id="GO:0042245">
    <property type="term" value="P:RNA repair"/>
    <property type="evidence" value="ECO:0007669"/>
    <property type="project" value="UniProtKB-KW"/>
</dbReference>
<dbReference type="GO" id="GO:0000287">
    <property type="term" value="F:magnesium ion binding"/>
    <property type="evidence" value="ECO:0007669"/>
    <property type="project" value="UniProtKB-UniRule"/>
</dbReference>
<dbReference type="PANTHER" id="PTHR46173">
    <property type="entry name" value="CCA TRNA NUCLEOTIDYLTRANSFERASE 1, MITOCHONDRIAL"/>
    <property type="match status" value="1"/>
</dbReference>
<proteinExistence type="inferred from homology"/>
<protein>
    <recommendedName>
        <fullName evidence="11">CCA-adding enzyme</fullName>
        <ecNumber evidence="11">2.7.7.72</ecNumber>
    </recommendedName>
    <alternativeName>
        <fullName evidence="11">CCA tRNA nucleotidyltransferase</fullName>
    </alternativeName>
    <alternativeName>
        <fullName evidence="11">tRNA CCA-pyrophosphorylase</fullName>
    </alternativeName>
    <alternativeName>
        <fullName evidence="11">tRNA adenylyl-/cytidylyl- transferase</fullName>
    </alternativeName>
    <alternativeName>
        <fullName evidence="11">tRNA nucleotidyltransferase</fullName>
    </alternativeName>
    <alternativeName>
        <fullName evidence="11">tRNA-NT</fullName>
    </alternativeName>
</protein>
<dbReference type="CDD" id="cd05398">
    <property type="entry name" value="NT_ClassII-CCAase"/>
    <property type="match status" value="1"/>
</dbReference>
<feature type="domain" description="tRNA nucleotidyltransferase/poly(A) polymerase RNA and SrmB- binding" evidence="13">
    <location>
        <begin position="171"/>
        <end position="229"/>
    </location>
</feature>
<keyword evidence="3 11" id="KW-0819">tRNA processing</keyword>
<comment type="subunit">
    <text evidence="11">Homodimer.</text>
</comment>
<organism evidence="15 16">
    <name type="scientific">Carnobacterium maltaromaticum</name>
    <name type="common">Carnobacterium piscicola</name>
    <dbReference type="NCBI Taxonomy" id="2751"/>
    <lineage>
        <taxon>Bacteria</taxon>
        <taxon>Bacillati</taxon>
        <taxon>Bacillota</taxon>
        <taxon>Bacilli</taxon>
        <taxon>Lactobacillales</taxon>
        <taxon>Carnobacteriaceae</taxon>
        <taxon>Carnobacterium</taxon>
    </lineage>
</organism>
<comment type="catalytic activity">
    <reaction evidence="11">
        <text>a tRNA precursor + 2 CTP + ATP = a tRNA with a 3' CCA end + 3 diphosphate</text>
        <dbReference type="Rhea" id="RHEA:14433"/>
        <dbReference type="Rhea" id="RHEA-COMP:10465"/>
        <dbReference type="Rhea" id="RHEA-COMP:10468"/>
        <dbReference type="ChEBI" id="CHEBI:30616"/>
        <dbReference type="ChEBI" id="CHEBI:33019"/>
        <dbReference type="ChEBI" id="CHEBI:37563"/>
        <dbReference type="ChEBI" id="CHEBI:74896"/>
        <dbReference type="ChEBI" id="CHEBI:83071"/>
        <dbReference type="EC" id="2.7.7.72"/>
    </reaction>
</comment>
<feature type="binding site" evidence="11">
    <location>
        <position position="32"/>
    </location>
    <ligand>
        <name>ATP</name>
        <dbReference type="ChEBI" id="CHEBI:30616"/>
    </ligand>
</feature>
<feature type="binding site" evidence="11">
    <location>
        <position position="113"/>
    </location>
    <ligand>
        <name>ATP</name>
        <dbReference type="ChEBI" id="CHEBI:30616"/>
    </ligand>
</feature>
<dbReference type="GO" id="GO:0000049">
    <property type="term" value="F:tRNA binding"/>
    <property type="evidence" value="ECO:0007669"/>
    <property type="project" value="UniProtKB-UniRule"/>
</dbReference>
<dbReference type="InterPro" id="IPR002646">
    <property type="entry name" value="PolA_pol_head_dom"/>
</dbReference>
<feature type="binding site" evidence="11">
    <location>
        <position position="159"/>
    </location>
    <ligand>
        <name>CTP</name>
        <dbReference type="ChEBI" id="CHEBI:37563"/>
    </ligand>
</feature>
<feature type="binding site" evidence="11">
    <location>
        <position position="162"/>
    </location>
    <ligand>
        <name>ATP</name>
        <dbReference type="ChEBI" id="CHEBI:30616"/>
    </ligand>
</feature>
<feature type="binding site" evidence="11">
    <location>
        <position position="113"/>
    </location>
    <ligand>
        <name>CTP</name>
        <dbReference type="ChEBI" id="CHEBI:37563"/>
    </ligand>
</feature>
<keyword evidence="6 11" id="KW-0547">Nucleotide-binding</keyword>
<dbReference type="RefSeq" id="WP_080569727.1">
    <property type="nucleotide sequence ID" value="NZ_CBCPHU010000002.1"/>
</dbReference>
<dbReference type="InterPro" id="IPR023068">
    <property type="entry name" value="CCA-adding_enz_firmicutes"/>
</dbReference>
<dbReference type="InterPro" id="IPR032810">
    <property type="entry name" value="CCA-adding_enz_C"/>
</dbReference>
<keyword evidence="9 11" id="KW-0460">Magnesium</keyword>
<dbReference type="SUPFAM" id="SSF81301">
    <property type="entry name" value="Nucleotidyltransferase"/>
    <property type="match status" value="1"/>
</dbReference>
<evidence type="ECO:0000256" key="10">
    <source>
        <dbReference type="ARBA" id="ARBA00022884"/>
    </source>
</evidence>
<dbReference type="InterPro" id="IPR032828">
    <property type="entry name" value="PolyA_RNA-bd"/>
</dbReference>
<dbReference type="GO" id="GO:0001680">
    <property type="term" value="P:tRNA 3'-terminal CCA addition"/>
    <property type="evidence" value="ECO:0007669"/>
    <property type="project" value="UniProtKB-UniRule"/>
</dbReference>
<evidence type="ECO:0000259" key="14">
    <source>
        <dbReference type="Pfam" id="PF13735"/>
    </source>
</evidence>
<keyword evidence="4 11" id="KW-0548">Nucleotidyltransferase</keyword>
<dbReference type="AlphaFoldDB" id="A0AAW9JY30"/>
<keyword evidence="10 11" id="KW-0694">RNA-binding</keyword>
<feature type="binding site" evidence="11">
    <location>
        <position position="42"/>
    </location>
    <ligand>
        <name>Mg(2+)</name>
        <dbReference type="ChEBI" id="CHEBI:18420"/>
    </ligand>
</feature>
<dbReference type="Gene3D" id="3.30.460.10">
    <property type="entry name" value="Beta Polymerase, domain 2"/>
    <property type="match status" value="1"/>
</dbReference>
<evidence type="ECO:0000259" key="13">
    <source>
        <dbReference type="Pfam" id="PF12627"/>
    </source>
</evidence>
<dbReference type="Gene3D" id="1.10.246.80">
    <property type="match status" value="1"/>
</dbReference>
<evidence type="ECO:0000256" key="5">
    <source>
        <dbReference type="ARBA" id="ARBA00022723"/>
    </source>
</evidence>
<feature type="binding site" evidence="11">
    <location>
        <position position="44"/>
    </location>
    <ligand>
        <name>Mg(2+)</name>
        <dbReference type="ChEBI" id="CHEBI:18420"/>
    </ligand>
</feature>
<keyword evidence="5 11" id="KW-0479">Metal-binding</keyword>
<evidence type="ECO:0000259" key="12">
    <source>
        <dbReference type="Pfam" id="PF01743"/>
    </source>
</evidence>
<keyword evidence="8 11" id="KW-0067">ATP-binding</keyword>
<accession>A0AAW9JY30</accession>
<sequence>MQLAPEFEEALPVIQKIEEAGFVAYFVGGSVRDTILKKPISDVDIATSAFPEEIKAIFPRTVDVGIEHGTVMVLWQKEEYEITTFRTESTYQDFRRPDEVTFVRSLEEDLKRRDFTVNALAMSRDGEIIDYFDGLVDLNKGIIKAVGSATERFHEDALRMMRGVRFVSQLDFTLEAKTEAAIMEHHALLEKIAVERVQVEFIKLLLGKGRSQATIKLIETELYQYCPGLRKHGEGLYRYADLSGELPDSLTAWTLLVYFIQLDNQSIDAFMREWKCSKKAIQEVEVAKRALDFRLTTDWSKELLYHTGLEIAVAVEKMHALLTGESDLAALETHYKNLPIHNKKQLKVTGNELIATLNRQPGIWLGELLVEIEREVLIGRLSNQTEAILSWAKEREI</sequence>
<dbReference type="Pfam" id="PF13735">
    <property type="entry name" value="tRNA_NucTran2_2"/>
    <property type="match status" value="1"/>
</dbReference>
<comment type="function">
    <text evidence="11">Catalyzes the addition and repair of the essential 3'-terminal CCA sequence in tRNAs without using a nucleic acid template. Adds these three nucleotides in the order of C, C, and A to the tRNA nucleotide-73, using CTP and ATP as substrates and producing inorganic pyrophosphate. tRNA 3'-terminal CCA addition is required both for tRNA processing and repair. Also involved in tRNA surveillance by mediating tandem CCA addition to generate a CCACCA at the 3' terminus of unstable tRNAs. While stable tRNAs receive only 3'-terminal CCA, unstable tRNAs are marked with CCACCA and rapidly degraded.</text>
</comment>
<dbReference type="GO" id="GO:0005524">
    <property type="term" value="F:ATP binding"/>
    <property type="evidence" value="ECO:0007669"/>
    <property type="project" value="UniProtKB-UniRule"/>
</dbReference>
<dbReference type="EC" id="2.7.7.72" evidence="11"/>
<feature type="domain" description="Poly A polymerase head" evidence="12">
    <location>
        <begin position="24"/>
        <end position="143"/>
    </location>
</feature>
<gene>
    <name evidence="11" type="primary">cca</name>
    <name evidence="15" type="ORF">RAK27_17545</name>
</gene>
<evidence type="ECO:0000256" key="1">
    <source>
        <dbReference type="ARBA" id="ARBA00001946"/>
    </source>
</evidence>
<dbReference type="Proteomes" id="UP001290462">
    <property type="component" value="Unassembled WGS sequence"/>
</dbReference>
<feature type="binding site" evidence="11">
    <location>
        <position position="32"/>
    </location>
    <ligand>
        <name>CTP</name>
        <dbReference type="ChEBI" id="CHEBI:37563"/>
    </ligand>
</feature>
<dbReference type="GO" id="GO:0004810">
    <property type="term" value="F:CCA tRNA nucleotidyltransferase activity"/>
    <property type="evidence" value="ECO:0007669"/>
    <property type="project" value="UniProtKB-UniRule"/>
</dbReference>